<dbReference type="InterPro" id="IPR006785">
    <property type="entry name" value="Pex14_N"/>
</dbReference>
<gene>
    <name evidence="3" type="ORF">BD410DRAFT_11556</name>
</gene>
<evidence type="ECO:0000259" key="2">
    <source>
        <dbReference type="Pfam" id="PF04695"/>
    </source>
</evidence>
<name>A0A4R5XDU7_9AGAM</name>
<dbReference type="VEuPathDB" id="FungiDB:BD410DRAFT_11556"/>
<organism evidence="3 4">
    <name type="scientific">Rickenella mellea</name>
    <dbReference type="NCBI Taxonomy" id="50990"/>
    <lineage>
        <taxon>Eukaryota</taxon>
        <taxon>Fungi</taxon>
        <taxon>Dikarya</taxon>
        <taxon>Basidiomycota</taxon>
        <taxon>Agaricomycotina</taxon>
        <taxon>Agaricomycetes</taxon>
        <taxon>Hymenochaetales</taxon>
        <taxon>Rickenellaceae</taxon>
        <taxon>Rickenella</taxon>
    </lineage>
</organism>
<feature type="domain" description="Peroxisome membrane anchor protein Pex14p N-terminal" evidence="2">
    <location>
        <begin position="41"/>
        <end position="86"/>
    </location>
</feature>
<sequence>MSADDEPPKSSTSEPAQVEAPAKSQSDTPIPPQDHAPNTDDRSALLTQARAFLASPQIQHQDDLAKRKFLMEKGLNPDEVDTLMHEFIPPVPPRYYPQPAPSNLPNLLLGLARLAAWLMGSSAFLFVIFSRLILPRLTQTSNARRSLQLHHLGLLERLNTSIKSLKATQNEAFSVLPKPTRPTEDPKYEDFHSLDELQLSADVPLEVPEYTLLRCAIEGLAAQEKKVETEELFEVLQQRYPWLKTDEGLQYRNSLWETLTTNPSFPLIDDGGHLVWTYQPPIIPLPQPSNDPLLSSLTSLKYALPPPRQPGDSVSSSAFQHTLQALTDFTGYITTQTYSLTSSSFRLPGMGLSPALSPQEEDIRKDIRALKGLVLNRRSFVTSPHRVESQSDMSNVPS</sequence>
<dbReference type="EMBL" id="ML170156">
    <property type="protein sequence ID" value="TDL29249.1"/>
    <property type="molecule type" value="Genomic_DNA"/>
</dbReference>
<dbReference type="Proteomes" id="UP000294933">
    <property type="component" value="Unassembled WGS sequence"/>
</dbReference>
<dbReference type="Pfam" id="PF04695">
    <property type="entry name" value="Pex14_N"/>
    <property type="match status" value="1"/>
</dbReference>
<keyword evidence="4" id="KW-1185">Reference proteome</keyword>
<dbReference type="Gene3D" id="1.10.10.10">
    <property type="entry name" value="Winged helix-like DNA-binding domain superfamily/Winged helix DNA-binding domain"/>
    <property type="match status" value="1"/>
</dbReference>
<evidence type="ECO:0000313" key="3">
    <source>
        <dbReference type="EMBL" id="TDL29249.1"/>
    </source>
</evidence>
<dbReference type="AlphaFoldDB" id="A0A4R5XDU7"/>
<proteinExistence type="predicted"/>
<feature type="region of interest" description="Disordered" evidence="1">
    <location>
        <begin position="1"/>
        <end position="41"/>
    </location>
</feature>
<dbReference type="OrthoDB" id="441517at2759"/>
<evidence type="ECO:0000256" key="1">
    <source>
        <dbReference type="SAM" id="MobiDB-lite"/>
    </source>
</evidence>
<dbReference type="STRING" id="50990.A0A4R5XDU7"/>
<evidence type="ECO:0000313" key="4">
    <source>
        <dbReference type="Proteomes" id="UP000294933"/>
    </source>
</evidence>
<accession>A0A4R5XDU7</accession>
<dbReference type="InterPro" id="IPR036388">
    <property type="entry name" value="WH-like_DNA-bd_sf"/>
</dbReference>
<protein>
    <recommendedName>
        <fullName evidence="2">Peroxisome membrane anchor protein Pex14p N-terminal domain-containing protein</fullName>
    </recommendedName>
</protein>
<reference evidence="3 4" key="1">
    <citation type="submission" date="2018-06" db="EMBL/GenBank/DDBJ databases">
        <title>A transcriptomic atlas of mushroom development highlights an independent origin of complex multicellularity.</title>
        <authorList>
            <consortium name="DOE Joint Genome Institute"/>
            <person name="Krizsan K."/>
            <person name="Almasi E."/>
            <person name="Merenyi Z."/>
            <person name="Sahu N."/>
            <person name="Viragh M."/>
            <person name="Koszo T."/>
            <person name="Mondo S."/>
            <person name="Kiss B."/>
            <person name="Balint B."/>
            <person name="Kues U."/>
            <person name="Barry K."/>
            <person name="Hegedus J.C."/>
            <person name="Henrissat B."/>
            <person name="Johnson J."/>
            <person name="Lipzen A."/>
            <person name="Ohm R."/>
            <person name="Nagy I."/>
            <person name="Pangilinan J."/>
            <person name="Yan J."/>
            <person name="Xiong Y."/>
            <person name="Grigoriev I.V."/>
            <person name="Hibbett D.S."/>
            <person name="Nagy L.G."/>
        </authorList>
    </citation>
    <scope>NUCLEOTIDE SEQUENCE [LARGE SCALE GENOMIC DNA]</scope>
    <source>
        <strain evidence="3 4">SZMC22713</strain>
    </source>
</reference>